<reference evidence="18" key="1">
    <citation type="submission" date="2022-11" db="UniProtKB">
        <authorList>
            <consortium name="WormBaseParasite"/>
        </authorList>
    </citation>
    <scope>IDENTIFICATION</scope>
</reference>
<evidence type="ECO:0000313" key="17">
    <source>
        <dbReference type="Proteomes" id="UP000887540"/>
    </source>
</evidence>
<keyword evidence="4 15" id="KW-0812">Transmembrane</keyword>
<feature type="transmembrane region" description="Helical" evidence="15">
    <location>
        <begin position="167"/>
        <end position="186"/>
    </location>
</feature>
<keyword evidence="3" id="KW-0813">Transport</keyword>
<organism evidence="17 18">
    <name type="scientific">Acrobeloides nanus</name>
    <dbReference type="NCBI Taxonomy" id="290746"/>
    <lineage>
        <taxon>Eukaryota</taxon>
        <taxon>Metazoa</taxon>
        <taxon>Ecdysozoa</taxon>
        <taxon>Nematoda</taxon>
        <taxon>Chromadorea</taxon>
        <taxon>Rhabditida</taxon>
        <taxon>Tylenchina</taxon>
        <taxon>Cephalobomorpha</taxon>
        <taxon>Cephaloboidea</taxon>
        <taxon>Cephalobidae</taxon>
        <taxon>Acrobeloides</taxon>
    </lineage>
</organism>
<feature type="domain" description="Amino acid transporter transmembrane" evidence="16">
    <location>
        <begin position="142"/>
        <end position="247"/>
    </location>
</feature>
<evidence type="ECO:0000256" key="10">
    <source>
        <dbReference type="ARBA" id="ARBA00023136"/>
    </source>
</evidence>
<evidence type="ECO:0000256" key="14">
    <source>
        <dbReference type="ARBA" id="ARBA00038442"/>
    </source>
</evidence>
<feature type="transmembrane region" description="Helical" evidence="15">
    <location>
        <begin position="140"/>
        <end position="161"/>
    </location>
</feature>
<accession>A0A914EHN2</accession>
<keyword evidence="10 15" id="KW-0472">Membrane</keyword>
<evidence type="ECO:0000313" key="18">
    <source>
        <dbReference type="WBParaSite" id="ACRNAN_scaffold836.g24340.t1"/>
    </source>
</evidence>
<dbReference type="Proteomes" id="UP000887540">
    <property type="component" value="Unplaced"/>
</dbReference>
<dbReference type="GO" id="GO:0015179">
    <property type="term" value="F:L-amino acid transmembrane transporter activity"/>
    <property type="evidence" value="ECO:0007669"/>
    <property type="project" value="TreeGrafter"/>
</dbReference>
<evidence type="ECO:0000256" key="4">
    <source>
        <dbReference type="ARBA" id="ARBA00022692"/>
    </source>
</evidence>
<keyword evidence="17" id="KW-1185">Reference proteome</keyword>
<keyword evidence="12" id="KW-0325">Glycoprotein</keyword>
<evidence type="ECO:0000259" key="16">
    <source>
        <dbReference type="Pfam" id="PF01490"/>
    </source>
</evidence>
<keyword evidence="13" id="KW-0458">Lysosome</keyword>
<evidence type="ECO:0000256" key="6">
    <source>
        <dbReference type="ARBA" id="ARBA00022753"/>
    </source>
</evidence>
<dbReference type="Pfam" id="PF01490">
    <property type="entry name" value="Aa_trans"/>
    <property type="match status" value="1"/>
</dbReference>
<dbReference type="InterPro" id="IPR013057">
    <property type="entry name" value="AA_transpt_TM"/>
</dbReference>
<keyword evidence="7" id="KW-0029">Amino-acid transport</keyword>
<evidence type="ECO:0000256" key="8">
    <source>
        <dbReference type="ARBA" id="ARBA00022989"/>
    </source>
</evidence>
<evidence type="ECO:0000256" key="12">
    <source>
        <dbReference type="ARBA" id="ARBA00023180"/>
    </source>
</evidence>
<evidence type="ECO:0000256" key="9">
    <source>
        <dbReference type="ARBA" id="ARBA00023053"/>
    </source>
</evidence>
<protein>
    <submittedName>
        <fullName evidence="18">Amino acid transporter transmembrane domain-containing protein</fullName>
    </submittedName>
</protein>
<dbReference type="GO" id="GO:0046872">
    <property type="term" value="F:metal ion binding"/>
    <property type="evidence" value="ECO:0007669"/>
    <property type="project" value="UniProtKB-KW"/>
</dbReference>
<dbReference type="PANTHER" id="PTHR22950:SF244">
    <property type="entry name" value="NEUTRAL AMINO ACID TRANSPORTER 9"/>
    <property type="match status" value="1"/>
</dbReference>
<dbReference type="GO" id="GO:0005765">
    <property type="term" value="C:lysosomal membrane"/>
    <property type="evidence" value="ECO:0007669"/>
    <property type="project" value="UniProtKB-SubCell"/>
</dbReference>
<dbReference type="GO" id="GO:0031902">
    <property type="term" value="C:late endosome membrane"/>
    <property type="evidence" value="ECO:0007669"/>
    <property type="project" value="UniProtKB-SubCell"/>
</dbReference>
<name>A0A914EHN2_9BILA</name>
<proteinExistence type="inferred from homology"/>
<evidence type="ECO:0000256" key="15">
    <source>
        <dbReference type="SAM" id="Phobius"/>
    </source>
</evidence>
<dbReference type="AlphaFoldDB" id="A0A914EHN2"/>
<dbReference type="PANTHER" id="PTHR22950">
    <property type="entry name" value="AMINO ACID TRANSPORTER"/>
    <property type="match status" value="1"/>
</dbReference>
<evidence type="ECO:0000256" key="1">
    <source>
        <dbReference type="ARBA" id="ARBA00004107"/>
    </source>
</evidence>
<evidence type="ECO:0000256" key="13">
    <source>
        <dbReference type="ARBA" id="ARBA00023228"/>
    </source>
</evidence>
<feature type="transmembrane region" description="Helical" evidence="15">
    <location>
        <begin position="220"/>
        <end position="240"/>
    </location>
</feature>
<comment type="subcellular location">
    <subcellularLocation>
        <location evidence="1">Late endosome membrane</location>
        <topology evidence="1">Multi-pass membrane protein</topology>
    </subcellularLocation>
    <subcellularLocation>
        <location evidence="2">Lysosome membrane</location>
        <topology evidence="2">Multi-pass membrane protein</topology>
    </subcellularLocation>
</comment>
<keyword evidence="8 15" id="KW-1133">Transmembrane helix</keyword>
<evidence type="ECO:0000256" key="3">
    <source>
        <dbReference type="ARBA" id="ARBA00022448"/>
    </source>
</evidence>
<evidence type="ECO:0000256" key="5">
    <source>
        <dbReference type="ARBA" id="ARBA00022723"/>
    </source>
</evidence>
<evidence type="ECO:0000256" key="7">
    <source>
        <dbReference type="ARBA" id="ARBA00022970"/>
    </source>
</evidence>
<dbReference type="WBParaSite" id="ACRNAN_scaffold836.g24340.t1">
    <property type="protein sequence ID" value="ACRNAN_scaffold836.g24340.t1"/>
    <property type="gene ID" value="ACRNAN_scaffold836.g24340"/>
</dbReference>
<keyword evidence="9" id="KW-0915">Sodium</keyword>
<keyword evidence="6" id="KW-0967">Endosome</keyword>
<comment type="similarity">
    <text evidence="14">Belongs to the amino acid/polyamine transporter 2 family. SLC38A9 subfamily.</text>
</comment>
<evidence type="ECO:0000256" key="11">
    <source>
        <dbReference type="ARBA" id="ARBA00023157"/>
    </source>
</evidence>
<keyword evidence="11" id="KW-1015">Disulfide bond</keyword>
<evidence type="ECO:0000256" key="2">
    <source>
        <dbReference type="ARBA" id="ARBA00004155"/>
    </source>
</evidence>
<sequence length="373" mass="42627">MASYGTIESPGTAIIPVEQEEVPISRSIDHFLIPSVREARQSSNIPTSDSAPQFHRRPYLFSPDISRNASSHSLISAQDSSITPVDIHREHNMAIRYRFFNRLDPGGTRLIMPEHVIPPSLFSVLPFDEFKDQEGKQGSLVTIFSIWNTMMGTSLLAMPWALNQAGLVFGIFLMLAMAFIAVYTAYRVVQSPQNLTMPVDSAQAEFSDVCRYFWGKKGEYISVFFSIVVLLGGVIVYWVLMSNFLFYTGNIFYESLQPNSTILPIMVNNTYTCDILCPTLKPNESLFYSEEGLFYAEEGLMMPDWPEESLESSSFFNFKNLWKLQGTVPIYLLLLTFPLMNLKSPTFFTKFNMYHFCDVFVVLRFDQNYPMRV</sequence>
<keyword evidence="5" id="KW-0479">Metal-binding</keyword>